<dbReference type="Proteomes" id="UP000704712">
    <property type="component" value="Unassembled WGS sequence"/>
</dbReference>
<proteinExistence type="predicted"/>
<comment type="caution">
    <text evidence="1">The sequence shown here is derived from an EMBL/GenBank/DDBJ whole genome shotgun (WGS) entry which is preliminary data.</text>
</comment>
<evidence type="ECO:0000313" key="1">
    <source>
        <dbReference type="EMBL" id="KAF4030782.1"/>
    </source>
</evidence>
<organism evidence="1 3">
    <name type="scientific">Phytophthora infestans</name>
    <name type="common">Potato late blight agent</name>
    <name type="synonym">Botrytis infestans</name>
    <dbReference type="NCBI Taxonomy" id="4787"/>
    <lineage>
        <taxon>Eukaryota</taxon>
        <taxon>Sar</taxon>
        <taxon>Stramenopiles</taxon>
        <taxon>Oomycota</taxon>
        <taxon>Peronosporomycetes</taxon>
        <taxon>Peronosporales</taxon>
        <taxon>Peronosporaceae</taxon>
        <taxon>Phytophthora</taxon>
    </lineage>
</organism>
<evidence type="ECO:0000313" key="3">
    <source>
        <dbReference type="Proteomes" id="UP000602510"/>
    </source>
</evidence>
<protein>
    <submittedName>
        <fullName evidence="1">Uncharacterized protein</fullName>
    </submittedName>
</protein>
<dbReference type="Proteomes" id="UP000602510">
    <property type="component" value="Unassembled WGS sequence"/>
</dbReference>
<name>A0A833S960_PHYIN</name>
<sequence length="120" mass="13597">MLSDVTRQQAIHAKCLTAYSQIFHVSQRCRTVCGRDVCPARLTFGSKRLCRHDTRLASGAKLLRHHDAHLASRVEWLRHYVVPRAYRVQHLPPTPFNVIGQAGTLPVLPTTLLRPGRPWG</sequence>
<dbReference type="EMBL" id="JAACNO010002943">
    <property type="protein sequence ID" value="KAF4129551.1"/>
    <property type="molecule type" value="Genomic_DNA"/>
</dbReference>
<dbReference type="EMBL" id="WSZM01000641">
    <property type="protein sequence ID" value="KAF4030782.1"/>
    <property type="molecule type" value="Genomic_DNA"/>
</dbReference>
<keyword evidence="3" id="KW-1185">Reference proteome</keyword>
<accession>A0A833S960</accession>
<gene>
    <name evidence="1" type="ORF">GN244_ATG17410</name>
    <name evidence="2" type="ORF">GN958_ATG21258</name>
</gene>
<reference evidence="1" key="1">
    <citation type="submission" date="2020-04" db="EMBL/GenBank/DDBJ databases">
        <title>Hybrid Assembly of Korean Phytophthora infestans isolates.</title>
        <authorList>
            <person name="Prokchorchik M."/>
            <person name="Lee Y."/>
            <person name="Seo J."/>
            <person name="Cho J.-H."/>
            <person name="Park Y.-E."/>
            <person name="Jang D.-C."/>
            <person name="Im J.-S."/>
            <person name="Choi J.-G."/>
            <person name="Park H.-J."/>
            <person name="Lee G.-B."/>
            <person name="Lee Y.-G."/>
            <person name="Hong S.-Y."/>
            <person name="Cho K."/>
            <person name="Sohn K.H."/>
        </authorList>
    </citation>
    <scope>NUCLEOTIDE SEQUENCE</scope>
    <source>
        <strain evidence="1">KR_1_A1</strain>
        <strain evidence="2">KR_2_A2</strain>
    </source>
</reference>
<evidence type="ECO:0000313" key="2">
    <source>
        <dbReference type="EMBL" id="KAF4129551.1"/>
    </source>
</evidence>
<dbReference type="AlphaFoldDB" id="A0A833S960"/>